<dbReference type="GO" id="GO:0043565">
    <property type="term" value="F:sequence-specific DNA binding"/>
    <property type="evidence" value="ECO:0007669"/>
    <property type="project" value="InterPro"/>
</dbReference>
<dbReference type="PROSITE" id="PS01124">
    <property type="entry name" value="HTH_ARAC_FAMILY_2"/>
    <property type="match status" value="1"/>
</dbReference>
<dbReference type="GO" id="GO:0003700">
    <property type="term" value="F:DNA-binding transcription factor activity"/>
    <property type="evidence" value="ECO:0007669"/>
    <property type="project" value="InterPro"/>
</dbReference>
<proteinExistence type="predicted"/>
<dbReference type="RefSeq" id="WP_117683901.1">
    <property type="nucleotide sequence ID" value="NZ_JADNHC010000008.1"/>
</dbReference>
<dbReference type="SUPFAM" id="SSF46689">
    <property type="entry name" value="Homeodomain-like"/>
    <property type="match status" value="1"/>
</dbReference>
<reference evidence="5 6" key="1">
    <citation type="submission" date="2018-08" db="EMBL/GenBank/DDBJ databases">
        <title>A genome reference for cultivated species of the human gut microbiota.</title>
        <authorList>
            <person name="Zou Y."/>
            <person name="Xue W."/>
            <person name="Luo G."/>
        </authorList>
    </citation>
    <scope>NUCLEOTIDE SEQUENCE [LARGE SCALE GENOMIC DNA]</scope>
    <source>
        <strain evidence="5 6">TF10-34</strain>
    </source>
</reference>
<dbReference type="Pfam" id="PF12833">
    <property type="entry name" value="HTH_18"/>
    <property type="match status" value="1"/>
</dbReference>
<keyword evidence="2" id="KW-0238">DNA-binding</keyword>
<protein>
    <submittedName>
        <fullName evidence="5">Helix-turn-helix domain-containing protein</fullName>
    </submittedName>
</protein>
<evidence type="ECO:0000313" key="5">
    <source>
        <dbReference type="EMBL" id="RGK62733.1"/>
    </source>
</evidence>
<accession>A0A3E4NG31</accession>
<dbReference type="AlphaFoldDB" id="A0A3E4NG31"/>
<dbReference type="InterPro" id="IPR009057">
    <property type="entry name" value="Homeodomain-like_sf"/>
</dbReference>
<keyword evidence="3" id="KW-0804">Transcription</keyword>
<evidence type="ECO:0000256" key="3">
    <source>
        <dbReference type="ARBA" id="ARBA00023163"/>
    </source>
</evidence>
<dbReference type="PANTHER" id="PTHR43280:SF27">
    <property type="entry name" value="TRANSCRIPTIONAL REGULATOR MTLR"/>
    <property type="match status" value="1"/>
</dbReference>
<comment type="caution">
    <text evidence="5">The sequence shown here is derived from an EMBL/GenBank/DDBJ whole genome shotgun (WGS) entry which is preliminary data.</text>
</comment>
<dbReference type="Gene3D" id="1.10.10.60">
    <property type="entry name" value="Homeodomain-like"/>
    <property type="match status" value="2"/>
</dbReference>
<keyword evidence="1" id="KW-0805">Transcription regulation</keyword>
<dbReference type="InterPro" id="IPR018062">
    <property type="entry name" value="HTH_AraC-typ_CS"/>
</dbReference>
<dbReference type="InterPro" id="IPR018060">
    <property type="entry name" value="HTH_AraC"/>
</dbReference>
<dbReference type="Proteomes" id="UP000261210">
    <property type="component" value="Unassembled WGS sequence"/>
</dbReference>
<evidence type="ECO:0000256" key="1">
    <source>
        <dbReference type="ARBA" id="ARBA00023015"/>
    </source>
</evidence>
<evidence type="ECO:0000256" key="2">
    <source>
        <dbReference type="ARBA" id="ARBA00023125"/>
    </source>
</evidence>
<organism evidence="5 6">
    <name type="scientific">Bacteroides xylanisolvens</name>
    <dbReference type="NCBI Taxonomy" id="371601"/>
    <lineage>
        <taxon>Bacteria</taxon>
        <taxon>Pseudomonadati</taxon>
        <taxon>Bacteroidota</taxon>
        <taxon>Bacteroidia</taxon>
        <taxon>Bacteroidales</taxon>
        <taxon>Bacteroidaceae</taxon>
        <taxon>Bacteroides</taxon>
    </lineage>
</organism>
<evidence type="ECO:0000259" key="4">
    <source>
        <dbReference type="PROSITE" id="PS01124"/>
    </source>
</evidence>
<sequence>MKTEIYHCFDKYRQEFEPYGFTCEMWMPEIMHKEDKHNEIEINYLPQGSITYWQRNRKITILNKRLLLFWGMIPHKIIHYEQLDKYYVCTIPLAKFLSWNLPELFVDALLRGEMLYETGAERAQYDEMLFANWMKDSSNPSFHDLILLEMECRIKRLALNYSNIGRDMIWDSKEVSLIEQLTIYIHKNYSNEIRVGDVGKVIGVHSDYANQLFKKTFNMTIGEYIAKLRISHAQKLLLTTKMSISEIAYLCGFNSAARFNVAFKQRTECTPYVYRNSLVAAQIKK</sequence>
<dbReference type="EMBL" id="QSQU01000013">
    <property type="protein sequence ID" value="RGK62733.1"/>
    <property type="molecule type" value="Genomic_DNA"/>
</dbReference>
<gene>
    <name evidence="5" type="ORF">DXD03_10620</name>
</gene>
<evidence type="ECO:0000313" key="6">
    <source>
        <dbReference type="Proteomes" id="UP000261210"/>
    </source>
</evidence>
<name>A0A3E4NG31_9BACE</name>
<dbReference type="SMART" id="SM00342">
    <property type="entry name" value="HTH_ARAC"/>
    <property type="match status" value="1"/>
</dbReference>
<feature type="domain" description="HTH araC/xylS-type" evidence="4">
    <location>
        <begin position="179"/>
        <end position="277"/>
    </location>
</feature>
<dbReference type="PANTHER" id="PTHR43280">
    <property type="entry name" value="ARAC-FAMILY TRANSCRIPTIONAL REGULATOR"/>
    <property type="match status" value="1"/>
</dbReference>
<dbReference type="PROSITE" id="PS00041">
    <property type="entry name" value="HTH_ARAC_FAMILY_1"/>
    <property type="match status" value="1"/>
</dbReference>